<dbReference type="AlphaFoldDB" id="A0A9N9NE16"/>
<feature type="non-terminal residue" evidence="1">
    <location>
        <position position="1"/>
    </location>
</feature>
<organism evidence="1 2">
    <name type="scientific">Acaulospora morrowiae</name>
    <dbReference type="NCBI Taxonomy" id="94023"/>
    <lineage>
        <taxon>Eukaryota</taxon>
        <taxon>Fungi</taxon>
        <taxon>Fungi incertae sedis</taxon>
        <taxon>Mucoromycota</taxon>
        <taxon>Glomeromycotina</taxon>
        <taxon>Glomeromycetes</taxon>
        <taxon>Diversisporales</taxon>
        <taxon>Acaulosporaceae</taxon>
        <taxon>Acaulospora</taxon>
    </lineage>
</organism>
<evidence type="ECO:0000313" key="1">
    <source>
        <dbReference type="EMBL" id="CAG8728926.1"/>
    </source>
</evidence>
<comment type="caution">
    <text evidence="1">The sequence shown here is derived from an EMBL/GenBank/DDBJ whole genome shotgun (WGS) entry which is preliminary data.</text>
</comment>
<keyword evidence="2" id="KW-1185">Reference proteome</keyword>
<dbReference type="EMBL" id="CAJVPV010025429">
    <property type="protein sequence ID" value="CAG8728926.1"/>
    <property type="molecule type" value="Genomic_DNA"/>
</dbReference>
<dbReference type="InterPro" id="IPR011990">
    <property type="entry name" value="TPR-like_helical_dom_sf"/>
</dbReference>
<proteinExistence type="predicted"/>
<reference evidence="1" key="1">
    <citation type="submission" date="2021-06" db="EMBL/GenBank/DDBJ databases">
        <authorList>
            <person name="Kallberg Y."/>
            <person name="Tangrot J."/>
            <person name="Rosling A."/>
        </authorList>
    </citation>
    <scope>NUCLEOTIDE SEQUENCE</scope>
    <source>
        <strain evidence="1">CL551</strain>
    </source>
</reference>
<gene>
    <name evidence="1" type="ORF">AMORRO_LOCUS13866</name>
</gene>
<protein>
    <submittedName>
        <fullName evidence="1">16536_t:CDS:1</fullName>
    </submittedName>
</protein>
<accession>A0A9N9NE16</accession>
<evidence type="ECO:0000313" key="2">
    <source>
        <dbReference type="Proteomes" id="UP000789342"/>
    </source>
</evidence>
<dbReference type="OrthoDB" id="5945798at2759"/>
<dbReference type="Gene3D" id="1.25.40.10">
    <property type="entry name" value="Tetratricopeptide repeat domain"/>
    <property type="match status" value="1"/>
</dbReference>
<sequence>KCMWNDIEGGKEVVKEAVEILNISKKLIEITHGEGNMVLENVKGLLEMAERECERE</sequence>
<name>A0A9N9NE16_9GLOM</name>
<dbReference type="Proteomes" id="UP000789342">
    <property type="component" value="Unassembled WGS sequence"/>
</dbReference>